<keyword evidence="7 11" id="KW-0408">Iron</keyword>
<keyword evidence="14" id="KW-1185">Reference proteome</keyword>
<dbReference type="NCBIfam" id="TIGR00718">
    <property type="entry name" value="sda_alpha"/>
    <property type="match status" value="1"/>
</dbReference>
<keyword evidence="8 11" id="KW-0411">Iron-sulfur</keyword>
<feature type="domain" description="Serine dehydratase-like alpha subunit" evidence="12">
    <location>
        <begin position="17"/>
        <end position="275"/>
    </location>
</feature>
<evidence type="ECO:0000256" key="3">
    <source>
        <dbReference type="ARBA" id="ARBA00008636"/>
    </source>
</evidence>
<dbReference type="OrthoDB" id="9805537at2"/>
<evidence type="ECO:0000313" key="13">
    <source>
        <dbReference type="EMBL" id="SEQ04968.1"/>
    </source>
</evidence>
<evidence type="ECO:0000256" key="9">
    <source>
        <dbReference type="ARBA" id="ARBA00023239"/>
    </source>
</evidence>
<dbReference type="PANTHER" id="PTHR30182:SF1">
    <property type="entry name" value="L-SERINE DEHYDRATASE 1"/>
    <property type="match status" value="1"/>
</dbReference>
<evidence type="ECO:0000256" key="2">
    <source>
        <dbReference type="ARBA" id="ARBA00004742"/>
    </source>
</evidence>
<evidence type="ECO:0000259" key="12">
    <source>
        <dbReference type="Pfam" id="PF03313"/>
    </source>
</evidence>
<evidence type="ECO:0000256" key="6">
    <source>
        <dbReference type="ARBA" id="ARBA00022723"/>
    </source>
</evidence>
<evidence type="ECO:0000256" key="1">
    <source>
        <dbReference type="ARBA" id="ARBA00001966"/>
    </source>
</evidence>
<dbReference type="EC" id="4.3.1.17" evidence="11"/>
<dbReference type="InterPro" id="IPR004642">
    <property type="entry name" value="Ser_deHydtase_asu"/>
</dbReference>
<evidence type="ECO:0000256" key="11">
    <source>
        <dbReference type="RuleBase" id="RU366059"/>
    </source>
</evidence>
<accession>A0A1H9CWN2</accession>
<comment type="similarity">
    <text evidence="3 11">Belongs to the iron-sulfur dependent L-serine dehydratase family.</text>
</comment>
<evidence type="ECO:0000256" key="10">
    <source>
        <dbReference type="ARBA" id="ARBA00049406"/>
    </source>
</evidence>
<dbReference type="GO" id="GO:0003941">
    <property type="term" value="F:L-serine ammonia-lyase activity"/>
    <property type="evidence" value="ECO:0007669"/>
    <property type="project" value="UniProtKB-UniRule"/>
</dbReference>
<dbReference type="Pfam" id="PF03313">
    <property type="entry name" value="SDH_alpha"/>
    <property type="match status" value="1"/>
</dbReference>
<comment type="cofactor">
    <cofactor evidence="1 11">
        <name>[4Fe-4S] cluster</name>
        <dbReference type="ChEBI" id="CHEBI:49883"/>
    </cofactor>
</comment>
<evidence type="ECO:0000256" key="8">
    <source>
        <dbReference type="ARBA" id="ARBA00023014"/>
    </source>
</evidence>
<dbReference type="GO" id="GO:0051539">
    <property type="term" value="F:4 iron, 4 sulfur cluster binding"/>
    <property type="evidence" value="ECO:0007669"/>
    <property type="project" value="UniProtKB-UniRule"/>
</dbReference>
<organism evidence="13 14">
    <name type="scientific">Treponema bryantii</name>
    <dbReference type="NCBI Taxonomy" id="163"/>
    <lineage>
        <taxon>Bacteria</taxon>
        <taxon>Pseudomonadati</taxon>
        <taxon>Spirochaetota</taxon>
        <taxon>Spirochaetia</taxon>
        <taxon>Spirochaetales</taxon>
        <taxon>Treponemataceae</taxon>
        <taxon>Treponema</taxon>
    </lineage>
</organism>
<dbReference type="GO" id="GO:0006094">
    <property type="term" value="P:gluconeogenesis"/>
    <property type="evidence" value="ECO:0007669"/>
    <property type="project" value="UniProtKB-KW"/>
</dbReference>
<dbReference type="EMBL" id="FOFU01000002">
    <property type="protein sequence ID" value="SEQ04968.1"/>
    <property type="molecule type" value="Genomic_DNA"/>
</dbReference>
<dbReference type="PANTHER" id="PTHR30182">
    <property type="entry name" value="L-SERINE DEHYDRATASE"/>
    <property type="match status" value="1"/>
</dbReference>
<comment type="pathway">
    <text evidence="2">Carbohydrate biosynthesis; gluconeogenesis.</text>
</comment>
<dbReference type="GO" id="GO:0046872">
    <property type="term" value="F:metal ion binding"/>
    <property type="evidence" value="ECO:0007669"/>
    <property type="project" value="UniProtKB-KW"/>
</dbReference>
<evidence type="ECO:0000256" key="4">
    <source>
        <dbReference type="ARBA" id="ARBA00022432"/>
    </source>
</evidence>
<proteinExistence type="inferred from homology"/>
<comment type="catalytic activity">
    <reaction evidence="10 11">
        <text>L-serine = pyruvate + NH4(+)</text>
        <dbReference type="Rhea" id="RHEA:19169"/>
        <dbReference type="ChEBI" id="CHEBI:15361"/>
        <dbReference type="ChEBI" id="CHEBI:28938"/>
        <dbReference type="ChEBI" id="CHEBI:33384"/>
        <dbReference type="EC" id="4.3.1.17"/>
    </reaction>
</comment>
<dbReference type="Proteomes" id="UP000182360">
    <property type="component" value="Unassembled WGS sequence"/>
</dbReference>
<keyword evidence="9 11" id="KW-0456">Lyase</keyword>
<gene>
    <name evidence="13" type="ORF">SAMN04487977_102317</name>
</gene>
<reference evidence="13 14" key="1">
    <citation type="submission" date="2016-10" db="EMBL/GenBank/DDBJ databases">
        <authorList>
            <person name="de Groot N.N."/>
        </authorList>
    </citation>
    <scope>NUCLEOTIDE SEQUENCE [LARGE SCALE GENOMIC DNA]</scope>
    <source>
        <strain evidence="13 14">B25</strain>
    </source>
</reference>
<evidence type="ECO:0000313" key="14">
    <source>
        <dbReference type="Proteomes" id="UP000182360"/>
    </source>
</evidence>
<name>A0A1H9CWN2_9SPIR</name>
<keyword evidence="4 11" id="KW-0312">Gluconeogenesis</keyword>
<dbReference type="RefSeq" id="WP_074641436.1">
    <property type="nucleotide sequence ID" value="NZ_FOFU01000002.1"/>
</dbReference>
<evidence type="ECO:0000256" key="5">
    <source>
        <dbReference type="ARBA" id="ARBA00022485"/>
    </source>
</evidence>
<protein>
    <recommendedName>
        <fullName evidence="11">L-serine dehydratase</fullName>
        <ecNumber evidence="11">4.3.1.17</ecNumber>
    </recommendedName>
</protein>
<keyword evidence="5 11" id="KW-0004">4Fe-4S</keyword>
<dbReference type="AlphaFoldDB" id="A0A1H9CWN2"/>
<keyword evidence="6 11" id="KW-0479">Metal-binding</keyword>
<evidence type="ECO:0000256" key="7">
    <source>
        <dbReference type="ARBA" id="ARBA00023004"/>
    </source>
</evidence>
<dbReference type="InterPro" id="IPR005130">
    <property type="entry name" value="Ser_deHydtase-like_asu"/>
</dbReference>
<dbReference type="InterPro" id="IPR051318">
    <property type="entry name" value="Fe-S_L-Ser"/>
</dbReference>
<sequence>MGFNKIQEIIKIADERDVPFWQVVLEDDLQERNVSYEESFGRMQRLFDAMVQADKNYSADLRSHSGLSGGDGAKLEKFRRQDNRLIGDFLTMVMEKAVKMAESNACMKRIVAAPTAGSCGVIPAVLLTYYEKKAPAVEKVVQALYVAAGIGQVIANTASISGAEGGCQAEIGSASSMAAGALIFLEGGTNEQIADAAALAMKNMLGLTCDPVAGLVEVPCIKRNVSGAVNAIIASQMVMAGIKSAITADEVFETMGRIGNLLPQCLRETSQDGLASTTTAQKVVERLSSI</sequence>